<reference evidence="1 2" key="1">
    <citation type="submission" date="2018-06" db="EMBL/GenBank/DDBJ databases">
        <authorList>
            <consortium name="Pathogen Informatics"/>
            <person name="Doyle S."/>
        </authorList>
    </citation>
    <scope>NUCLEOTIDE SEQUENCE [LARGE SCALE GENOMIC DNA]</scope>
    <source>
        <strain evidence="1 2">NCTC11535</strain>
    </source>
</reference>
<dbReference type="EMBL" id="UAPQ01000007">
    <property type="protein sequence ID" value="SPT53465.1"/>
    <property type="molecule type" value="Genomic_DNA"/>
</dbReference>
<keyword evidence="2" id="KW-1185">Reference proteome</keyword>
<gene>
    <name evidence="1" type="ORF">NCTC11535_01129</name>
</gene>
<sequence>MAVNPWLPPPAPEPGVVQTVPVRPKWAPGAEVRVEDGLPVARVPGGGLWVLGAHGGAGATTVAGLMGANDALGAWPLPTGASNQVVVVARTSAYGAWRAQLAALQWASGALPGIDLVGVVWVSAAPGRIPKDLRQQISLVCGAFPRSAALPWVRPWRVEHPISTLPPKRVQADLKQFLAEI</sequence>
<dbReference type="Proteomes" id="UP000250006">
    <property type="component" value="Unassembled WGS sequence"/>
</dbReference>
<organism evidence="1 2">
    <name type="scientific">Actinomyces bovis</name>
    <dbReference type="NCBI Taxonomy" id="1658"/>
    <lineage>
        <taxon>Bacteria</taxon>
        <taxon>Bacillati</taxon>
        <taxon>Actinomycetota</taxon>
        <taxon>Actinomycetes</taxon>
        <taxon>Actinomycetales</taxon>
        <taxon>Actinomycetaceae</taxon>
        <taxon>Actinomyces</taxon>
    </lineage>
</organism>
<protein>
    <submittedName>
        <fullName evidence="1">Uncharacterized protein</fullName>
    </submittedName>
</protein>
<comment type="caution">
    <text evidence="1">The sequence shown here is derived from an EMBL/GenBank/DDBJ whole genome shotgun (WGS) entry which is preliminary data.</text>
</comment>
<accession>A0ABY1VN95</accession>
<name>A0ABY1VN95_9ACTO</name>
<evidence type="ECO:0000313" key="1">
    <source>
        <dbReference type="EMBL" id="SPT53465.1"/>
    </source>
</evidence>
<dbReference type="Pfam" id="PF20373">
    <property type="entry name" value="DUF6668"/>
    <property type="match status" value="1"/>
</dbReference>
<dbReference type="InterPro" id="IPR046609">
    <property type="entry name" value="DUF6668"/>
</dbReference>
<evidence type="ECO:0000313" key="2">
    <source>
        <dbReference type="Proteomes" id="UP000250006"/>
    </source>
</evidence>
<proteinExistence type="predicted"/>
<dbReference type="RefSeq" id="WP_111836433.1">
    <property type="nucleotide sequence ID" value="NZ_UAPQ01000007.1"/>
</dbReference>